<protein>
    <submittedName>
        <fullName evidence="3">Acyl-CoA dehydrogenase</fullName>
    </submittedName>
</protein>
<proteinExistence type="predicted"/>
<dbReference type="AlphaFoldDB" id="A0A193FRL7"/>
<dbReference type="InterPro" id="IPR039569">
    <property type="entry name" value="FAS1-like_DH_region"/>
</dbReference>
<name>A0A193FRL7_9BORD</name>
<dbReference type="Gene3D" id="3.10.129.10">
    <property type="entry name" value="Hotdog Thioesterase"/>
    <property type="match status" value="2"/>
</dbReference>
<feature type="region of interest" description="Disordered" evidence="1">
    <location>
        <begin position="147"/>
        <end position="181"/>
    </location>
</feature>
<accession>A0A193FRL7</accession>
<gene>
    <name evidence="3" type="ORF">BAU08_00045</name>
</gene>
<dbReference type="PANTHER" id="PTHR28152">
    <property type="entry name" value="HYDROXYACYL-THIOESTER DEHYDRATASE TYPE 2, MITOCHONDRIAL"/>
    <property type="match status" value="1"/>
</dbReference>
<feature type="domain" description="FAS1-like dehydratase" evidence="2">
    <location>
        <begin position="72"/>
        <end position="133"/>
    </location>
</feature>
<dbReference type="RefSeq" id="WP_066667543.1">
    <property type="nucleotide sequence ID" value="NZ_CP016171.1"/>
</dbReference>
<evidence type="ECO:0000259" key="2">
    <source>
        <dbReference type="Pfam" id="PF13452"/>
    </source>
</evidence>
<dbReference type="Pfam" id="PF13452">
    <property type="entry name" value="FAS1_DH_region"/>
    <property type="match status" value="1"/>
</dbReference>
<evidence type="ECO:0000313" key="3">
    <source>
        <dbReference type="EMBL" id="ANN69948.1"/>
    </source>
</evidence>
<dbReference type="STRING" id="463025.BAU08_00045"/>
<reference evidence="3 4" key="1">
    <citation type="submission" date="2016-06" db="EMBL/GenBank/DDBJ databases">
        <title>Complete genome sequences of Bordetella bronchialis and Bordetella flabilis.</title>
        <authorList>
            <person name="LiPuma J.J."/>
            <person name="Spilker T."/>
        </authorList>
    </citation>
    <scope>NUCLEOTIDE SEQUENCE [LARGE SCALE GENOMIC DNA]</scope>
    <source>
        <strain evidence="3 4">AU17976</strain>
    </source>
</reference>
<evidence type="ECO:0000313" key="4">
    <source>
        <dbReference type="Proteomes" id="UP000092213"/>
    </source>
</evidence>
<dbReference type="GO" id="GO:0019171">
    <property type="term" value="F:(3R)-hydroxyacyl-[acyl-carrier-protein] dehydratase activity"/>
    <property type="evidence" value="ECO:0007669"/>
    <property type="project" value="TreeGrafter"/>
</dbReference>
<dbReference type="EMBL" id="CP016171">
    <property type="protein sequence ID" value="ANN69948.1"/>
    <property type="molecule type" value="Genomic_DNA"/>
</dbReference>
<sequence>MPDAGASLNDWLDKTETVHDLITPFPLAALAATLERPDPRGVVPPLWHWLYFLPVTPMSEVGPDGHARRGGFLPPVPLPRRMWAGGRLTFQAPLREGERATRTSTITHIEDKTGRSGRLVFVTVHHRYEVDGEARLEEEHDIVYRDAPPASPGAKAASVPRSDSVIGVGHSGDRNTAPGIRQSPALEDETWSRTLHPDAVLLFRYSALTFNSHRIHYDHPYVTGEEGYPGLIVHGPLIATLLVDLLRRERPDATLRGFAFRAMRPCFAGNALTVCGKPRDNGEVSLWTRDHEGNVGMQATATLA</sequence>
<dbReference type="SUPFAM" id="SSF54637">
    <property type="entry name" value="Thioesterase/thiol ester dehydrase-isomerase"/>
    <property type="match status" value="2"/>
</dbReference>
<dbReference type="PANTHER" id="PTHR28152:SF1">
    <property type="entry name" value="HYDROXYACYL-THIOESTER DEHYDRATASE TYPE 2, MITOCHONDRIAL"/>
    <property type="match status" value="1"/>
</dbReference>
<organism evidence="3 4">
    <name type="scientific">Bordetella bronchialis</name>
    <dbReference type="NCBI Taxonomy" id="463025"/>
    <lineage>
        <taxon>Bacteria</taxon>
        <taxon>Pseudomonadati</taxon>
        <taxon>Pseudomonadota</taxon>
        <taxon>Betaproteobacteria</taxon>
        <taxon>Burkholderiales</taxon>
        <taxon>Alcaligenaceae</taxon>
        <taxon>Bordetella</taxon>
    </lineage>
</organism>
<evidence type="ECO:0000256" key="1">
    <source>
        <dbReference type="SAM" id="MobiDB-lite"/>
    </source>
</evidence>
<dbReference type="InterPro" id="IPR052741">
    <property type="entry name" value="Mitochondrial_HTD2"/>
</dbReference>
<dbReference type="Proteomes" id="UP000092213">
    <property type="component" value="Chromosome"/>
</dbReference>
<dbReference type="InterPro" id="IPR029069">
    <property type="entry name" value="HotDog_dom_sf"/>
</dbReference>